<organism evidence="3 4">
    <name type="scientific">Geodia barretti</name>
    <name type="common">Barrett's horny sponge</name>
    <dbReference type="NCBI Taxonomy" id="519541"/>
    <lineage>
        <taxon>Eukaryota</taxon>
        <taxon>Metazoa</taxon>
        <taxon>Porifera</taxon>
        <taxon>Demospongiae</taxon>
        <taxon>Heteroscleromorpha</taxon>
        <taxon>Tetractinellida</taxon>
        <taxon>Astrophorina</taxon>
        <taxon>Geodiidae</taxon>
        <taxon>Geodia</taxon>
    </lineage>
</organism>
<dbReference type="PANTHER" id="PTHR33175:SF3">
    <property type="entry name" value="DNA-BINDING PROTEIN HU-BETA"/>
    <property type="match status" value="1"/>
</dbReference>
<keyword evidence="4" id="KW-1185">Reference proteome</keyword>
<dbReference type="EMBL" id="CASHTH010004210">
    <property type="protein sequence ID" value="CAI8054836.1"/>
    <property type="molecule type" value="Genomic_DNA"/>
</dbReference>
<dbReference type="InterPro" id="IPR000119">
    <property type="entry name" value="Hist_DNA-bd"/>
</dbReference>
<dbReference type="SUPFAM" id="SSF47729">
    <property type="entry name" value="IHF-like DNA-binding proteins"/>
    <property type="match status" value="1"/>
</dbReference>
<evidence type="ECO:0000313" key="3">
    <source>
        <dbReference type="EMBL" id="CAI8054836.1"/>
    </source>
</evidence>
<comment type="caution">
    <text evidence="3">The sequence shown here is derived from an EMBL/GenBank/DDBJ whole genome shotgun (WGS) entry which is preliminary data.</text>
</comment>
<sequence length="138" mass="15056">ACGCASRCEPSLGSGSYAAVLDSLEQALTENDRVTLVGFGTFSVRERAARQMRAIAGENAGQMIEVAARKYVAFKAGSSLEQKVRDARGKSYSLGKPTSDRTYDNARLLQRYLVSFLKAYSRESSNGTKPISLWLKYG</sequence>
<accession>A0AA35XJI5</accession>
<evidence type="ECO:0000256" key="2">
    <source>
        <dbReference type="RuleBase" id="RU003939"/>
    </source>
</evidence>
<protein>
    <submittedName>
        <fullName evidence="3">DNA-binding protein HU</fullName>
    </submittedName>
</protein>
<dbReference type="Pfam" id="PF00216">
    <property type="entry name" value="Bac_DNA_binding"/>
    <property type="match status" value="1"/>
</dbReference>
<comment type="similarity">
    <text evidence="2">Belongs to the bacterial histone-like protein family.</text>
</comment>
<dbReference type="GO" id="GO:0005829">
    <property type="term" value="C:cytosol"/>
    <property type="evidence" value="ECO:0007669"/>
    <property type="project" value="TreeGrafter"/>
</dbReference>
<keyword evidence="1 3" id="KW-0238">DNA-binding</keyword>
<dbReference type="Proteomes" id="UP001174909">
    <property type="component" value="Unassembled WGS sequence"/>
</dbReference>
<dbReference type="SMART" id="SM00411">
    <property type="entry name" value="BHL"/>
    <property type="match status" value="1"/>
</dbReference>
<name>A0AA35XJI5_GEOBA</name>
<dbReference type="Gene3D" id="4.10.520.10">
    <property type="entry name" value="IHF-like DNA-binding proteins"/>
    <property type="match status" value="1"/>
</dbReference>
<evidence type="ECO:0000313" key="4">
    <source>
        <dbReference type="Proteomes" id="UP001174909"/>
    </source>
</evidence>
<dbReference type="GO" id="GO:0003677">
    <property type="term" value="F:DNA binding"/>
    <property type="evidence" value="ECO:0007669"/>
    <property type="project" value="UniProtKB-KW"/>
</dbReference>
<proteinExistence type="inferred from homology"/>
<dbReference type="PANTHER" id="PTHR33175">
    <property type="entry name" value="DNA-BINDING PROTEIN HU"/>
    <property type="match status" value="1"/>
</dbReference>
<reference evidence="3" key="1">
    <citation type="submission" date="2023-03" db="EMBL/GenBank/DDBJ databases">
        <authorList>
            <person name="Steffen K."/>
            <person name="Cardenas P."/>
        </authorList>
    </citation>
    <scope>NUCLEOTIDE SEQUENCE</scope>
</reference>
<feature type="non-terminal residue" evidence="3">
    <location>
        <position position="1"/>
    </location>
</feature>
<gene>
    <name evidence="3" type="ORF">GBAR_LOCUS29919</name>
</gene>
<dbReference type="InterPro" id="IPR010992">
    <property type="entry name" value="IHF-like_DNA-bd_dom_sf"/>
</dbReference>
<evidence type="ECO:0000256" key="1">
    <source>
        <dbReference type="ARBA" id="ARBA00023125"/>
    </source>
</evidence>
<dbReference type="GO" id="GO:0030527">
    <property type="term" value="F:structural constituent of chromatin"/>
    <property type="evidence" value="ECO:0007669"/>
    <property type="project" value="InterPro"/>
</dbReference>
<dbReference type="AlphaFoldDB" id="A0AA35XJI5"/>